<dbReference type="Proteomes" id="UP000001056">
    <property type="component" value="Unassembled WGS sequence"/>
</dbReference>
<dbReference type="VEuPathDB" id="FungiDB:CHGG_00008"/>
<dbReference type="HOGENOM" id="CLU_1384004_0_0_1"/>
<keyword evidence="2" id="KW-1185">Reference proteome</keyword>
<accession>Q2HIE6</accession>
<proteinExistence type="predicted"/>
<dbReference type="InParanoid" id="Q2HIE6"/>
<name>Q2HIE6_CHAGB</name>
<gene>
    <name evidence="1" type="ORF">CHGG_00008</name>
</gene>
<sequence length="197" mass="21565">MAGETKAQQHNTTMETQYLVLTSSKPGGGGEGSDFHVFNLAPHHYHRAGGLPRTGAINVTCNIERRLHGVMSADSDYYATLIAGGGSIEAEKISYPSTYSLMPTTQEEITTKGGETTVGIEQIGSRFRPPYRIATWTLSENESQRSGLPASLKVAVLVSREDRKKFFFVSSRTPCRNQSTSISQRRALSITQVTRPP</sequence>
<dbReference type="OrthoDB" id="5030973at2759"/>
<dbReference type="EMBL" id="CH408029">
    <property type="protein sequence ID" value="EAQ91773.1"/>
    <property type="molecule type" value="Genomic_DNA"/>
</dbReference>
<dbReference type="eggNOG" id="ENOG502RXHN">
    <property type="taxonomic scope" value="Eukaryota"/>
</dbReference>
<organism evidence="1 2">
    <name type="scientific">Chaetomium globosum (strain ATCC 6205 / CBS 148.51 / DSM 1962 / NBRC 6347 / NRRL 1970)</name>
    <name type="common">Soil fungus</name>
    <dbReference type="NCBI Taxonomy" id="306901"/>
    <lineage>
        <taxon>Eukaryota</taxon>
        <taxon>Fungi</taxon>
        <taxon>Dikarya</taxon>
        <taxon>Ascomycota</taxon>
        <taxon>Pezizomycotina</taxon>
        <taxon>Sordariomycetes</taxon>
        <taxon>Sordariomycetidae</taxon>
        <taxon>Sordariales</taxon>
        <taxon>Chaetomiaceae</taxon>
        <taxon>Chaetomium</taxon>
    </lineage>
</organism>
<dbReference type="GeneID" id="4387173"/>
<protein>
    <submittedName>
        <fullName evidence="1">Uncharacterized protein</fullName>
    </submittedName>
</protein>
<reference evidence="2" key="1">
    <citation type="journal article" date="2015" name="Genome Announc.">
        <title>Draft genome sequence of the cellulolytic fungus Chaetomium globosum.</title>
        <authorList>
            <person name="Cuomo C.A."/>
            <person name="Untereiner W.A."/>
            <person name="Ma L.-J."/>
            <person name="Grabherr M."/>
            <person name="Birren B.W."/>
        </authorList>
    </citation>
    <scope>NUCLEOTIDE SEQUENCE [LARGE SCALE GENOMIC DNA]</scope>
    <source>
        <strain evidence="2">ATCC 6205 / CBS 148.51 / DSM 1962 / NBRC 6347 / NRRL 1970</strain>
    </source>
</reference>
<dbReference type="RefSeq" id="XP_001219229.1">
    <property type="nucleotide sequence ID" value="XM_001219228.1"/>
</dbReference>
<dbReference type="AlphaFoldDB" id="Q2HIE6"/>
<evidence type="ECO:0000313" key="2">
    <source>
        <dbReference type="Proteomes" id="UP000001056"/>
    </source>
</evidence>
<evidence type="ECO:0000313" key="1">
    <source>
        <dbReference type="EMBL" id="EAQ91773.1"/>
    </source>
</evidence>